<feature type="region of interest" description="Disordered" evidence="1">
    <location>
        <begin position="467"/>
        <end position="496"/>
    </location>
</feature>
<evidence type="ECO:0000256" key="1">
    <source>
        <dbReference type="SAM" id="MobiDB-lite"/>
    </source>
</evidence>
<evidence type="ECO:0000313" key="5">
    <source>
        <dbReference type="EMBL" id="KAK3601884.1"/>
    </source>
</evidence>
<organism evidence="5 6">
    <name type="scientific">Potamilus streckersoni</name>
    <dbReference type="NCBI Taxonomy" id="2493646"/>
    <lineage>
        <taxon>Eukaryota</taxon>
        <taxon>Metazoa</taxon>
        <taxon>Spiralia</taxon>
        <taxon>Lophotrochozoa</taxon>
        <taxon>Mollusca</taxon>
        <taxon>Bivalvia</taxon>
        <taxon>Autobranchia</taxon>
        <taxon>Heteroconchia</taxon>
        <taxon>Palaeoheterodonta</taxon>
        <taxon>Unionida</taxon>
        <taxon>Unionoidea</taxon>
        <taxon>Unionidae</taxon>
        <taxon>Ambleminae</taxon>
        <taxon>Lampsilini</taxon>
        <taxon>Potamilus</taxon>
    </lineage>
</organism>
<reference evidence="5" key="3">
    <citation type="submission" date="2023-05" db="EMBL/GenBank/DDBJ databases">
        <authorList>
            <person name="Smith C.H."/>
        </authorList>
    </citation>
    <scope>NUCLEOTIDE SEQUENCE</scope>
    <source>
        <strain evidence="5">CHS0354</strain>
        <tissue evidence="5">Mantle</tissue>
    </source>
</reference>
<dbReference type="AlphaFoldDB" id="A0AAE0T1B3"/>
<dbReference type="Proteomes" id="UP001195483">
    <property type="component" value="Unassembled WGS sequence"/>
</dbReference>
<feature type="compositionally biased region" description="Low complexity" evidence="1">
    <location>
        <begin position="59"/>
        <end position="135"/>
    </location>
</feature>
<evidence type="ECO:0000256" key="2">
    <source>
        <dbReference type="SAM" id="Phobius"/>
    </source>
</evidence>
<evidence type="ECO:0000259" key="3">
    <source>
        <dbReference type="PROSITE" id="PS50835"/>
    </source>
</evidence>
<sequence length="786" mass="85704">MMGSEDASKCAAVLCSQRRLKIFILIVCVVLCICIAATASYFVIKNRDSNSNALGSQASGTNTTLTTSNSNAPATSTTPTSSTKAPGTSTTLIPSSTAPITSTTPTSSTQAPGTNTTLSTSNSNAPATSTTSTSSTKDVTFELSKSYVYIGDIDVQMTCNVSNYYGLTRVEIYQESQRIVNITSSNRMVNTSRITLKEGNITTSSAIVRIGFSNQVDCSDKGLYYCIVTGYQVSNLTLKLDLLRTPSKPVLTLSREIVEGKATRTDLPFICEGDIGFPAGNLVLGSNFTSSFIPTITNINTTISENTCRAYQKIAFSYTFSLNWHGKEILCSSVNNRSLGQNGTPPFDKQLVEVVPATYCHNLPGRQYYHPYKCNNFVDCVNGIVNVGMCPATLCFGVNETDSCNFCTSTLCVSNVANRICPGSNAEAMPYPGLRCSMYVNCTDWIVHECPRNECFNVNNKTCPSWTQPMTSSPPPVSNANTTQTTSIQVPGTSTTPIPSTTVVTFESSKREVYIGDSDLSMTCNVSKHQHLTRVEISSRLGNIANITQQLPYKYKTGVVVSDGSFVKENNASVKITFAYNLTCNDDGKYDCKAIGNTTVSSSINLTILSKPNIPTLTLSPWIVENQTTLSDRMFRCEGMVGKPVSQMFVEANISGSFEQYNFPSVINNTEFNCSTKQNYQFSYAFDMSWHGRSIRCTTSLNISSDPKTIEVVPANYCVNMGTGDDKFYPHPYECGKYIRCYQYKIIGIAECGSDLCFGVNQTLTGQCTYCTDKYLMCLKGSRKPT</sequence>
<dbReference type="GO" id="GO:0005576">
    <property type="term" value="C:extracellular region"/>
    <property type="evidence" value="ECO:0007669"/>
    <property type="project" value="InterPro"/>
</dbReference>
<dbReference type="InterPro" id="IPR007110">
    <property type="entry name" value="Ig-like_dom"/>
</dbReference>
<dbReference type="PROSITE" id="PS50940">
    <property type="entry name" value="CHIT_BIND_II"/>
    <property type="match status" value="1"/>
</dbReference>
<feature type="domain" description="Ig-like" evidence="3">
    <location>
        <begin position="499"/>
        <end position="607"/>
    </location>
</feature>
<dbReference type="InterPro" id="IPR002557">
    <property type="entry name" value="Chitin-bd_dom"/>
</dbReference>
<accession>A0AAE0T1B3</accession>
<reference evidence="5" key="2">
    <citation type="journal article" date="2021" name="Genome Biol. Evol.">
        <title>Developing a high-quality reference genome for a parasitic bivalve with doubly uniparental inheritance (Bivalvia: Unionida).</title>
        <authorList>
            <person name="Smith C.H."/>
        </authorList>
    </citation>
    <scope>NUCLEOTIDE SEQUENCE</scope>
    <source>
        <strain evidence="5">CHS0354</strain>
        <tissue evidence="5">Mantle</tissue>
    </source>
</reference>
<dbReference type="Gene3D" id="2.60.40.10">
    <property type="entry name" value="Immunoglobulins"/>
    <property type="match status" value="2"/>
</dbReference>
<dbReference type="EMBL" id="JAEAOA010002350">
    <property type="protein sequence ID" value="KAK3601884.1"/>
    <property type="molecule type" value="Genomic_DNA"/>
</dbReference>
<feature type="transmembrane region" description="Helical" evidence="2">
    <location>
        <begin position="20"/>
        <end position="44"/>
    </location>
</feature>
<reference evidence="5" key="1">
    <citation type="journal article" date="2021" name="Genome Biol. Evol.">
        <title>A High-Quality Reference Genome for a Parasitic Bivalve with Doubly Uniparental Inheritance (Bivalvia: Unionida).</title>
        <authorList>
            <person name="Smith C.H."/>
        </authorList>
    </citation>
    <scope>NUCLEOTIDE SEQUENCE</scope>
    <source>
        <strain evidence="5">CHS0354</strain>
    </source>
</reference>
<keyword evidence="2" id="KW-0472">Membrane</keyword>
<feature type="domain" description="Ig-like" evidence="3">
    <location>
        <begin position="126"/>
        <end position="237"/>
    </location>
</feature>
<evidence type="ECO:0000313" key="6">
    <source>
        <dbReference type="Proteomes" id="UP001195483"/>
    </source>
</evidence>
<feature type="compositionally biased region" description="Polar residues" evidence="1">
    <location>
        <begin position="478"/>
        <end position="492"/>
    </location>
</feature>
<gene>
    <name evidence="5" type="ORF">CHS0354_041818</name>
</gene>
<feature type="region of interest" description="Disordered" evidence="1">
    <location>
        <begin position="54"/>
        <end position="135"/>
    </location>
</feature>
<name>A0AAE0T1B3_9BIVA</name>
<keyword evidence="6" id="KW-1185">Reference proteome</keyword>
<keyword evidence="2" id="KW-0812">Transmembrane</keyword>
<proteinExistence type="predicted"/>
<keyword evidence="2" id="KW-1133">Transmembrane helix</keyword>
<dbReference type="PROSITE" id="PS50835">
    <property type="entry name" value="IG_LIKE"/>
    <property type="match status" value="2"/>
</dbReference>
<feature type="domain" description="Chitin-binding type-2" evidence="4">
    <location>
        <begin position="357"/>
        <end position="414"/>
    </location>
</feature>
<evidence type="ECO:0000259" key="4">
    <source>
        <dbReference type="PROSITE" id="PS50940"/>
    </source>
</evidence>
<dbReference type="GO" id="GO:0008061">
    <property type="term" value="F:chitin binding"/>
    <property type="evidence" value="ECO:0007669"/>
    <property type="project" value="InterPro"/>
</dbReference>
<protein>
    <submittedName>
        <fullName evidence="5">Uncharacterized protein</fullName>
    </submittedName>
</protein>
<dbReference type="InterPro" id="IPR013783">
    <property type="entry name" value="Ig-like_fold"/>
</dbReference>
<comment type="caution">
    <text evidence="5">The sequence shown here is derived from an EMBL/GenBank/DDBJ whole genome shotgun (WGS) entry which is preliminary data.</text>
</comment>